<dbReference type="GO" id="GO:0008237">
    <property type="term" value="F:metallopeptidase activity"/>
    <property type="evidence" value="ECO:0007669"/>
    <property type="project" value="UniProtKB-KW"/>
</dbReference>
<name>A0ABX0K989_9PROT</name>
<evidence type="ECO:0000313" key="4">
    <source>
        <dbReference type="Proteomes" id="UP000615326"/>
    </source>
</evidence>
<feature type="domain" description="CAAX prenyl protease 2/Lysostaphin resistance protein A-like" evidence="2">
    <location>
        <begin position="110"/>
        <end position="198"/>
    </location>
</feature>
<evidence type="ECO:0000256" key="1">
    <source>
        <dbReference type="SAM" id="Phobius"/>
    </source>
</evidence>
<feature type="transmembrane region" description="Helical" evidence="1">
    <location>
        <begin position="190"/>
        <end position="212"/>
    </location>
</feature>
<keyword evidence="1" id="KW-0472">Membrane</keyword>
<keyword evidence="1" id="KW-1133">Transmembrane helix</keyword>
<dbReference type="EMBL" id="WOSW01000004">
    <property type="protein sequence ID" value="NHO31761.1"/>
    <property type="molecule type" value="Genomic_DNA"/>
</dbReference>
<dbReference type="InterPro" id="IPR003675">
    <property type="entry name" value="Rce1/LyrA-like_dom"/>
</dbReference>
<feature type="transmembrane region" description="Helical" evidence="1">
    <location>
        <begin position="107"/>
        <end position="125"/>
    </location>
</feature>
<reference evidence="3 4" key="1">
    <citation type="journal article" date="2020" name="Int. J. Syst. Evol. Microbiol.">
        <title>Novel acetic acid bacteria from cider fermentations: Acetobacter conturbans sp. nov. and Acetobacter fallax sp. nov.</title>
        <authorList>
            <person name="Sombolestani A.S."/>
            <person name="Cleenwerck I."/>
            <person name="Cnockaert M."/>
            <person name="Borremans W."/>
            <person name="Wieme A.D."/>
            <person name="De Vuyst L."/>
            <person name="Vandamme P."/>
        </authorList>
    </citation>
    <scope>NUCLEOTIDE SEQUENCE [LARGE SCALE GENOMIC DNA]</scope>
    <source>
        <strain evidence="3 4">LMG 1637</strain>
    </source>
</reference>
<keyword evidence="4" id="KW-1185">Reference proteome</keyword>
<feature type="transmembrane region" description="Helical" evidence="1">
    <location>
        <begin position="145"/>
        <end position="178"/>
    </location>
</feature>
<feature type="transmembrane region" description="Helical" evidence="1">
    <location>
        <begin position="43"/>
        <end position="61"/>
    </location>
</feature>
<sequence length="220" mass="25313">MTPPEARPAAPYTLTKLSWRTAEFLLVFIGGPLLILDLRRPGLLFAALWIGASVAWFSTRTQTRSPHNTTHELKNIFIRFAVLAPLIALASWWLWPETFLILPRQKPRFWAMIMVLYPLLSVWPQEMLYRQFLFTRYAPLFRKTGALIAASAISFGFAHIIFLNPIAIVMTVIGGFLFARDYSRHRSLRFACLEHSLYGCLIFTVGLGRFFYTGAAWHHH</sequence>
<feature type="transmembrane region" description="Helical" evidence="1">
    <location>
        <begin position="17"/>
        <end position="36"/>
    </location>
</feature>
<keyword evidence="3" id="KW-0482">Metalloprotease</keyword>
<organism evidence="3 4">
    <name type="scientific">Acetobacter fallax</name>
    <dbReference type="NCBI Taxonomy" id="1737473"/>
    <lineage>
        <taxon>Bacteria</taxon>
        <taxon>Pseudomonadati</taxon>
        <taxon>Pseudomonadota</taxon>
        <taxon>Alphaproteobacteria</taxon>
        <taxon>Acetobacterales</taxon>
        <taxon>Acetobacteraceae</taxon>
        <taxon>Acetobacter</taxon>
    </lineage>
</organism>
<evidence type="ECO:0000259" key="2">
    <source>
        <dbReference type="Pfam" id="PF02517"/>
    </source>
</evidence>
<dbReference type="Proteomes" id="UP000615326">
    <property type="component" value="Unassembled WGS sequence"/>
</dbReference>
<keyword evidence="3" id="KW-0645">Protease</keyword>
<gene>
    <name evidence="3" type="ORF">GOB84_04140</name>
</gene>
<evidence type="ECO:0000313" key="3">
    <source>
        <dbReference type="EMBL" id="NHO31761.1"/>
    </source>
</evidence>
<keyword evidence="1" id="KW-0812">Transmembrane</keyword>
<dbReference type="Pfam" id="PF02517">
    <property type="entry name" value="Rce1-like"/>
    <property type="match status" value="1"/>
</dbReference>
<comment type="caution">
    <text evidence="3">The sequence shown here is derived from an EMBL/GenBank/DDBJ whole genome shotgun (WGS) entry which is preliminary data.</text>
</comment>
<feature type="transmembrane region" description="Helical" evidence="1">
    <location>
        <begin position="76"/>
        <end position="95"/>
    </location>
</feature>
<accession>A0ABX0K989</accession>
<keyword evidence="3" id="KW-0378">Hydrolase</keyword>
<proteinExistence type="predicted"/>
<dbReference type="RefSeq" id="WP_173576357.1">
    <property type="nucleotide sequence ID" value="NZ_WOSW01000004.1"/>
</dbReference>
<protein>
    <submittedName>
        <fullName evidence="3">CPBP family intramembrane metalloprotease</fullName>
    </submittedName>
</protein>